<reference evidence="3 4" key="1">
    <citation type="submission" date="2015-04" db="EMBL/GenBank/DDBJ databases">
        <title>The draft genome sequence of Erythrobacter marinus HWDM-33.</title>
        <authorList>
            <person name="Zhuang L."/>
            <person name="Liu Y."/>
            <person name="Shao Z."/>
        </authorList>
    </citation>
    <scope>NUCLEOTIDE SEQUENCE [LARGE SCALE GENOMIC DNA]</scope>
    <source>
        <strain evidence="3 4">HWDM-33</strain>
    </source>
</reference>
<keyword evidence="1" id="KW-0812">Transmembrane</keyword>
<feature type="transmembrane region" description="Helical" evidence="1">
    <location>
        <begin position="139"/>
        <end position="157"/>
    </location>
</feature>
<evidence type="ECO:0000313" key="3">
    <source>
        <dbReference type="EMBL" id="KLI63814.1"/>
    </source>
</evidence>
<accession>A0A0H0XNC2</accession>
<name>A0A0H0XNC2_9SPHN</name>
<dbReference type="GO" id="GO:0016020">
    <property type="term" value="C:membrane"/>
    <property type="evidence" value="ECO:0007669"/>
    <property type="project" value="TreeGrafter"/>
</dbReference>
<dbReference type="PANTHER" id="PTHR23028">
    <property type="entry name" value="ACETYLTRANSFERASE"/>
    <property type="match status" value="1"/>
</dbReference>
<keyword evidence="1" id="KW-0472">Membrane</keyword>
<keyword evidence="1" id="KW-1133">Transmembrane helix</keyword>
<dbReference type="GO" id="GO:0016747">
    <property type="term" value="F:acyltransferase activity, transferring groups other than amino-acyl groups"/>
    <property type="evidence" value="ECO:0007669"/>
    <property type="project" value="InterPro"/>
</dbReference>
<dbReference type="PATRIC" id="fig|874156.12.peg.1825"/>
<feature type="transmembrane region" description="Helical" evidence="1">
    <location>
        <begin position="169"/>
        <end position="191"/>
    </location>
</feature>
<feature type="transmembrane region" description="Helical" evidence="1">
    <location>
        <begin position="234"/>
        <end position="254"/>
    </location>
</feature>
<evidence type="ECO:0000313" key="4">
    <source>
        <dbReference type="Proteomes" id="UP000053455"/>
    </source>
</evidence>
<dbReference type="STRING" id="874156.GCA_001021555_01539"/>
<keyword evidence="4" id="KW-1185">Reference proteome</keyword>
<feature type="transmembrane region" description="Helical" evidence="1">
    <location>
        <begin position="12"/>
        <end position="29"/>
    </location>
</feature>
<dbReference type="EMBL" id="LBHU01000002">
    <property type="protein sequence ID" value="KLI63814.1"/>
    <property type="molecule type" value="Genomic_DNA"/>
</dbReference>
<feature type="domain" description="Acyltransferase 3" evidence="2">
    <location>
        <begin position="11"/>
        <end position="272"/>
    </location>
</feature>
<dbReference type="GO" id="GO:0000271">
    <property type="term" value="P:polysaccharide biosynthetic process"/>
    <property type="evidence" value="ECO:0007669"/>
    <property type="project" value="TreeGrafter"/>
</dbReference>
<feature type="transmembrane region" description="Helical" evidence="1">
    <location>
        <begin position="49"/>
        <end position="67"/>
    </location>
</feature>
<dbReference type="PANTHER" id="PTHR23028:SF53">
    <property type="entry name" value="ACYL_TRANSF_3 DOMAIN-CONTAINING PROTEIN"/>
    <property type="match status" value="1"/>
</dbReference>
<evidence type="ECO:0000259" key="2">
    <source>
        <dbReference type="Pfam" id="PF01757"/>
    </source>
</evidence>
<dbReference type="InterPro" id="IPR002656">
    <property type="entry name" value="Acyl_transf_3_dom"/>
</dbReference>
<dbReference type="Proteomes" id="UP000053455">
    <property type="component" value="Unassembled WGS sequence"/>
</dbReference>
<evidence type="ECO:0000256" key="1">
    <source>
        <dbReference type="SAM" id="Phobius"/>
    </source>
</evidence>
<sequence>MVFVSHTTRLNIGVLGVMLFFMLSGYWVTSIWRERFSGHNVLWFYASRYFRIIPVYLLVAIPAAIALDRPLLPNILLFGIATNNEADALTISWSLDIELQFYLILPLLLTAFSRVSKVMVAASIGAAACAWALRSEIELVTVFQYLPAFLIGAYFYDNRVHVSKRAAHISAALFVLVSAVLAVLPATAPFLLKTTILPEGTAVFSMVWMLFLVPYVMASLEIQSTPLDRHLGNISYPFYLVHTIVLYAMTMLLGGMERKVAALITTSALALMIYVVADRPIEKLRNRYLSPGNKAKARSVPDPALSRLP</sequence>
<dbReference type="InterPro" id="IPR050879">
    <property type="entry name" value="Acyltransferase_3"/>
</dbReference>
<organism evidence="3 4">
    <name type="scientific">Aurantiacibacter marinus</name>
    <dbReference type="NCBI Taxonomy" id="874156"/>
    <lineage>
        <taxon>Bacteria</taxon>
        <taxon>Pseudomonadati</taxon>
        <taxon>Pseudomonadota</taxon>
        <taxon>Alphaproteobacteria</taxon>
        <taxon>Sphingomonadales</taxon>
        <taxon>Erythrobacteraceae</taxon>
        <taxon>Aurantiacibacter</taxon>
    </lineage>
</organism>
<gene>
    <name evidence="3" type="ORF">AAV99_08895</name>
</gene>
<protein>
    <recommendedName>
        <fullName evidence="2">Acyltransferase 3 domain-containing protein</fullName>
    </recommendedName>
</protein>
<feature type="transmembrane region" description="Helical" evidence="1">
    <location>
        <begin position="203"/>
        <end position="222"/>
    </location>
</feature>
<dbReference type="AlphaFoldDB" id="A0A0H0XNC2"/>
<feature type="transmembrane region" description="Helical" evidence="1">
    <location>
        <begin position="260"/>
        <end position="277"/>
    </location>
</feature>
<comment type="caution">
    <text evidence="3">The sequence shown here is derived from an EMBL/GenBank/DDBJ whole genome shotgun (WGS) entry which is preliminary data.</text>
</comment>
<dbReference type="Pfam" id="PF01757">
    <property type="entry name" value="Acyl_transf_3"/>
    <property type="match status" value="1"/>
</dbReference>
<proteinExistence type="predicted"/>